<dbReference type="InterPro" id="IPR017871">
    <property type="entry name" value="ABC_transporter-like_CS"/>
</dbReference>
<sequence length="207" mass="22912">MIVAVDLVHFYGQERVIDGISLQIAPGEFVALTGESGSGKSTLLSILSTLLHPDSGHIFIDGQSMETLKDPNRFRREYIGFVFQFHYLIPYLNIRENVALAAPKRSGEEIMELLERLGIGAIAHKMADEVSGGQRQRAAIARAVANGPRILFADEPTGNLDSKNSEKVFDLFRKIADEGTTLVVATHDRRLAERADRIIEIKDGRLV</sequence>
<dbReference type="InterPro" id="IPR003593">
    <property type="entry name" value="AAA+_ATPase"/>
</dbReference>
<feature type="domain" description="ABC transporter" evidence="5">
    <location>
        <begin position="2"/>
        <end position="207"/>
    </location>
</feature>
<keyword evidence="4 6" id="KW-0067">ATP-binding</keyword>
<dbReference type="PANTHER" id="PTHR42798">
    <property type="entry name" value="LIPOPROTEIN-RELEASING SYSTEM ATP-BINDING PROTEIN LOLD"/>
    <property type="match status" value="1"/>
</dbReference>
<dbReference type="PROSITE" id="PS50893">
    <property type="entry name" value="ABC_TRANSPORTER_2"/>
    <property type="match status" value="1"/>
</dbReference>
<dbReference type="PANTHER" id="PTHR42798:SF7">
    <property type="entry name" value="ALPHA-D-RIBOSE 1-METHYLPHOSPHONATE 5-TRIPHOSPHATE SYNTHASE SUBUNIT PHNL"/>
    <property type="match status" value="1"/>
</dbReference>
<comment type="caution">
    <text evidence="6">The sequence shown here is derived from an EMBL/GenBank/DDBJ whole genome shotgun (WGS) entry which is preliminary data.</text>
</comment>
<dbReference type="PROSITE" id="PS00211">
    <property type="entry name" value="ABC_TRANSPORTER_1"/>
    <property type="match status" value="1"/>
</dbReference>
<dbReference type="InterPro" id="IPR017911">
    <property type="entry name" value="MacB-like_ATP-bd"/>
</dbReference>
<dbReference type="SMART" id="SM00382">
    <property type="entry name" value="AAA"/>
    <property type="match status" value="1"/>
</dbReference>
<evidence type="ECO:0000256" key="4">
    <source>
        <dbReference type="ARBA" id="ARBA00022840"/>
    </source>
</evidence>
<evidence type="ECO:0000259" key="5">
    <source>
        <dbReference type="PROSITE" id="PS50893"/>
    </source>
</evidence>
<dbReference type="AlphaFoldDB" id="A0A7V2SJM2"/>
<organism evidence="6">
    <name type="scientific">Nitratifractor salsuginis</name>
    <dbReference type="NCBI Taxonomy" id="269261"/>
    <lineage>
        <taxon>Bacteria</taxon>
        <taxon>Pseudomonadati</taxon>
        <taxon>Campylobacterota</taxon>
        <taxon>Epsilonproteobacteria</taxon>
        <taxon>Campylobacterales</taxon>
        <taxon>Sulfurovaceae</taxon>
        <taxon>Nitratifractor</taxon>
    </lineage>
</organism>
<reference evidence="6" key="1">
    <citation type="journal article" date="2020" name="mSystems">
        <title>Genome- and Community-Level Interaction Insights into Carbon Utilization and Element Cycling Functions of Hydrothermarchaeota in Hydrothermal Sediment.</title>
        <authorList>
            <person name="Zhou Z."/>
            <person name="Liu Y."/>
            <person name="Xu W."/>
            <person name="Pan J."/>
            <person name="Luo Z.H."/>
            <person name="Li M."/>
        </authorList>
    </citation>
    <scope>NUCLEOTIDE SEQUENCE [LARGE SCALE GENOMIC DNA]</scope>
    <source>
        <strain evidence="6">HyVt-513</strain>
    </source>
</reference>
<evidence type="ECO:0000256" key="3">
    <source>
        <dbReference type="ARBA" id="ARBA00022741"/>
    </source>
</evidence>
<evidence type="ECO:0000313" key="6">
    <source>
        <dbReference type="EMBL" id="HFC03685.1"/>
    </source>
</evidence>
<dbReference type="Gene3D" id="3.40.50.300">
    <property type="entry name" value="P-loop containing nucleotide triphosphate hydrolases"/>
    <property type="match status" value="1"/>
</dbReference>
<comment type="similarity">
    <text evidence="1">Belongs to the ABC transporter superfamily.</text>
</comment>
<accession>A0A7V2SJM2</accession>
<evidence type="ECO:0000256" key="1">
    <source>
        <dbReference type="ARBA" id="ARBA00005417"/>
    </source>
</evidence>
<dbReference type="SUPFAM" id="SSF52540">
    <property type="entry name" value="P-loop containing nucleoside triphosphate hydrolases"/>
    <property type="match status" value="1"/>
</dbReference>
<dbReference type="EMBL" id="DRNO01000154">
    <property type="protein sequence ID" value="HFC03685.1"/>
    <property type="molecule type" value="Genomic_DNA"/>
</dbReference>
<keyword evidence="3" id="KW-0547">Nucleotide-binding</keyword>
<proteinExistence type="inferred from homology"/>
<dbReference type="GO" id="GO:0016887">
    <property type="term" value="F:ATP hydrolysis activity"/>
    <property type="evidence" value="ECO:0007669"/>
    <property type="project" value="InterPro"/>
</dbReference>
<dbReference type="Pfam" id="PF00005">
    <property type="entry name" value="ABC_tran"/>
    <property type="match status" value="1"/>
</dbReference>
<dbReference type="GO" id="GO:0005524">
    <property type="term" value="F:ATP binding"/>
    <property type="evidence" value="ECO:0007669"/>
    <property type="project" value="UniProtKB-KW"/>
</dbReference>
<dbReference type="CDD" id="cd03255">
    <property type="entry name" value="ABC_MJ0796_LolCDE_FtsE"/>
    <property type="match status" value="1"/>
</dbReference>
<name>A0A7V2SJM2_9BACT</name>
<dbReference type="Proteomes" id="UP000885722">
    <property type="component" value="Unassembled WGS sequence"/>
</dbReference>
<evidence type="ECO:0000256" key="2">
    <source>
        <dbReference type="ARBA" id="ARBA00022448"/>
    </source>
</evidence>
<gene>
    <name evidence="6" type="ORF">ENJ74_02320</name>
</gene>
<protein>
    <submittedName>
        <fullName evidence="6">ABC transporter ATP-binding protein</fullName>
    </submittedName>
</protein>
<keyword evidence="2" id="KW-0813">Transport</keyword>
<dbReference type="InterPro" id="IPR003439">
    <property type="entry name" value="ABC_transporter-like_ATP-bd"/>
</dbReference>
<dbReference type="InterPro" id="IPR027417">
    <property type="entry name" value="P-loop_NTPase"/>
</dbReference>